<keyword evidence="3" id="KW-0378">Hydrolase</keyword>
<organism evidence="7">
    <name type="scientific">Brugia malayi</name>
    <name type="common">Filarial nematode worm</name>
    <dbReference type="NCBI Taxonomy" id="6279"/>
    <lineage>
        <taxon>Eukaryota</taxon>
        <taxon>Metazoa</taxon>
        <taxon>Ecdysozoa</taxon>
        <taxon>Nematoda</taxon>
        <taxon>Chromadorea</taxon>
        <taxon>Rhabditida</taxon>
        <taxon>Spirurina</taxon>
        <taxon>Spiruromorpha</taxon>
        <taxon>Filarioidea</taxon>
        <taxon>Onchocercidae</taxon>
        <taxon>Brugia</taxon>
    </lineage>
</organism>
<keyword evidence="8" id="KW-1185">Reference proteome</keyword>
<dbReference type="GO" id="GO:0046872">
    <property type="term" value="F:metal ion binding"/>
    <property type="evidence" value="ECO:0007669"/>
    <property type="project" value="UniProtKB-KW"/>
</dbReference>
<dbReference type="PANTHER" id="PTHR13315:SF0">
    <property type="entry name" value="METALLOPHOSPHOESTERASE 1"/>
    <property type="match status" value="1"/>
</dbReference>
<evidence type="ECO:0000313" key="8">
    <source>
        <dbReference type="Proteomes" id="UP000006672"/>
    </source>
</evidence>
<gene>
    <name evidence="7" type="primary">Bm9443</name>
    <name evidence="7" type="ORF">BM_BM9443</name>
</gene>
<accession>A0A4E9FG37</accession>
<keyword evidence="6" id="KW-1133">Transmembrane helix</keyword>
<reference evidence="7" key="2">
    <citation type="submission" date="2019-04" db="EMBL/GenBank/DDBJ databases">
        <authorList>
            <person name="Howe K."/>
            <person name="Paulini M."/>
            <person name="Williams G."/>
        </authorList>
    </citation>
    <scope>NUCLEOTIDE SEQUENCE [LARGE SCALE GENOMIC DNA]</scope>
    <source>
        <strain evidence="7">FR3</strain>
    </source>
</reference>
<dbReference type="SUPFAM" id="SSF56300">
    <property type="entry name" value="Metallo-dependent phosphatases"/>
    <property type="match status" value="1"/>
</dbReference>
<reference evidence="8" key="1">
    <citation type="journal article" date="2007" name="Science">
        <title>Draft genome of the filarial nematode parasite Brugia malayi.</title>
        <authorList>
            <person name="Ghedin E."/>
            <person name="Wang S."/>
            <person name="Spiro D."/>
            <person name="Caler E."/>
            <person name="Zhao Q."/>
            <person name="Crabtree J."/>
            <person name="Allen J.E."/>
            <person name="Delcher A.L."/>
            <person name="Guiliano D.B."/>
            <person name="Miranda-Saavedra D."/>
            <person name="Angiuoli S.V."/>
            <person name="Creasy T."/>
            <person name="Amedeo P."/>
            <person name="Haas B."/>
            <person name="El-Sayed N.M."/>
            <person name="Wortman J.R."/>
            <person name="Feldblyum T."/>
            <person name="Tallon L."/>
            <person name="Schatz M."/>
            <person name="Shumway M."/>
            <person name="Koo H."/>
            <person name="Salzberg S.L."/>
            <person name="Schobel S."/>
            <person name="Pertea M."/>
            <person name="Pop M."/>
            <person name="White O."/>
            <person name="Barton G.J."/>
            <person name="Carlow C.K."/>
            <person name="Crawford M.J."/>
            <person name="Daub J."/>
            <person name="Dimmic M.W."/>
            <person name="Estes C.F."/>
            <person name="Foster J.M."/>
            <person name="Ganatra M."/>
            <person name="Gregory W.F."/>
            <person name="Johnson N.M."/>
            <person name="Jin J."/>
            <person name="Komuniecki R."/>
            <person name="Korf I."/>
            <person name="Kumar S."/>
            <person name="Laney S."/>
            <person name="Li B.W."/>
            <person name="Li W."/>
            <person name="Lindblom T.H."/>
            <person name="Lustigman S."/>
            <person name="Ma D."/>
            <person name="Maina C.V."/>
            <person name="Martin D.M."/>
            <person name="McCarter J.P."/>
            <person name="McReynolds L."/>
            <person name="Mitreva M."/>
            <person name="Nutman T.B."/>
            <person name="Parkinson J."/>
            <person name="Peregrin-Alvarez J.M."/>
            <person name="Poole C."/>
            <person name="Ren Q."/>
            <person name="Saunders L."/>
            <person name="Sluder A.E."/>
            <person name="Smith K."/>
            <person name="Stanke M."/>
            <person name="Unnasch T.R."/>
            <person name="Ware J."/>
            <person name="Wei A.D."/>
            <person name="Weil G."/>
            <person name="Williams D.J."/>
            <person name="Zhang Y."/>
            <person name="Williams S.A."/>
            <person name="Fraser-Liggett C."/>
            <person name="Slatko B."/>
            <person name="Blaxter M.L."/>
            <person name="Scott A.L."/>
        </authorList>
    </citation>
    <scope>NUCLEOTIDE SEQUENCE</scope>
    <source>
        <strain evidence="8">FR3</strain>
    </source>
</reference>
<keyword evidence="4 6" id="KW-0472">Membrane</keyword>
<evidence type="ECO:0000256" key="3">
    <source>
        <dbReference type="ARBA" id="ARBA00022801"/>
    </source>
</evidence>
<dbReference type="AlphaFoldDB" id="A0A4E9FG37"/>
<comment type="cofactor">
    <cofactor evidence="1">
        <name>Mn(2+)</name>
        <dbReference type="ChEBI" id="CHEBI:29035"/>
    </cofactor>
</comment>
<evidence type="ECO:0000256" key="4">
    <source>
        <dbReference type="ARBA" id="ARBA00023136"/>
    </source>
</evidence>
<name>A0A4E9FG37_BRUMA</name>
<protein>
    <submittedName>
        <fullName evidence="7 9">Uncharacterized protein</fullName>
    </submittedName>
</protein>
<evidence type="ECO:0000256" key="1">
    <source>
        <dbReference type="ARBA" id="ARBA00001936"/>
    </source>
</evidence>
<dbReference type="Gene3D" id="3.60.21.10">
    <property type="match status" value="1"/>
</dbReference>
<evidence type="ECO:0000313" key="7">
    <source>
        <dbReference type="EMBL" id="VIO95881.1"/>
    </source>
</evidence>
<feature type="transmembrane region" description="Helical" evidence="6">
    <location>
        <begin position="12"/>
        <end position="31"/>
    </location>
</feature>
<dbReference type="GO" id="GO:0016020">
    <property type="term" value="C:membrane"/>
    <property type="evidence" value="ECO:0007669"/>
    <property type="project" value="GOC"/>
</dbReference>
<keyword evidence="2" id="KW-0479">Metal-binding</keyword>
<proteinExistence type="predicted"/>
<keyword evidence="6" id="KW-0812">Transmembrane</keyword>
<evidence type="ECO:0000256" key="5">
    <source>
        <dbReference type="ARBA" id="ARBA00023211"/>
    </source>
</evidence>
<dbReference type="RefSeq" id="XP_042935980.1">
    <property type="nucleotide sequence ID" value="XM_043080046.1"/>
</dbReference>
<reference evidence="9" key="3">
    <citation type="submission" date="2022-04" db="UniProtKB">
        <authorList>
            <consortium name="WormBaseParasite"/>
        </authorList>
    </citation>
    <scope>IDENTIFICATION</scope>
</reference>
<dbReference type="InterPro" id="IPR033308">
    <property type="entry name" value="PGAP5/Cdc1/Ted1"/>
</dbReference>
<accession>A0A8L7TL18</accession>
<keyword evidence="5" id="KW-0464">Manganese</keyword>
<dbReference type="GO" id="GO:0016787">
    <property type="term" value="F:hydrolase activity"/>
    <property type="evidence" value="ECO:0007669"/>
    <property type="project" value="UniProtKB-KW"/>
</dbReference>
<dbReference type="CTD" id="6098596"/>
<dbReference type="KEGG" id="bmy:BM_BM9443"/>
<evidence type="ECO:0000256" key="2">
    <source>
        <dbReference type="ARBA" id="ARBA00022723"/>
    </source>
</evidence>
<dbReference type="GO" id="GO:0006506">
    <property type="term" value="P:GPI anchor biosynthetic process"/>
    <property type="evidence" value="ECO:0007669"/>
    <property type="project" value="InterPro"/>
</dbReference>
<evidence type="ECO:0000313" key="9">
    <source>
        <dbReference type="WBParaSite" id="Bm9443.1"/>
    </source>
</evidence>
<dbReference type="GeneID" id="6098596"/>
<sequence>MGGIWSSKTGLLLIILFVVIYNEYLTYYITIYTTCSWPIISTTEEGRKKETRVIILTDIHLLLSSQNEYWFDKIRWEWQMYRSFQSAVSLTRDLFDGSTISSQQDLINYANHFNELFYVPKNVERHCIVGNHDIISHHKINPVRLQFFSQHFSRSLVDHIVIGGNHFVLLNSMTIDCGDCLLRNVTKDQVEQLSQVFNCNRNLKAPCNIHSRPILLLHVPLYRHSDSKCANDYDVAPEPRKSERFRAGFHCLSNVSSHYILKKLKPRAIFDGHLHYSCRTWWPSPYNVYEWTLSSFSWRNIPQPAFLLVTVTPDDIQVSSLYF</sequence>
<dbReference type="EMBL" id="CAAKNF010000194">
    <property type="protein sequence ID" value="VIO95881.1"/>
    <property type="molecule type" value="Genomic_DNA"/>
</dbReference>
<dbReference type="InterPro" id="IPR029052">
    <property type="entry name" value="Metallo-depent_PP-like"/>
</dbReference>
<dbReference type="PANTHER" id="PTHR13315">
    <property type="entry name" value="METALLO PHOSPHOESTERASE RELATED"/>
    <property type="match status" value="1"/>
</dbReference>
<dbReference type="WBParaSite" id="Bm9443.1">
    <property type="protein sequence ID" value="Bm9443.1"/>
    <property type="gene ID" value="WBGene00229704"/>
</dbReference>
<dbReference type="Proteomes" id="UP000006672">
    <property type="component" value="Unassembled WGS sequence"/>
</dbReference>
<dbReference type="OrthoDB" id="9984693at2759"/>
<evidence type="ECO:0000256" key="6">
    <source>
        <dbReference type="SAM" id="Phobius"/>
    </source>
</evidence>